<evidence type="ECO:0008006" key="4">
    <source>
        <dbReference type="Google" id="ProtNLM"/>
    </source>
</evidence>
<reference evidence="2 3" key="1">
    <citation type="submission" date="2018-06" db="EMBL/GenBank/DDBJ databases">
        <authorList>
            <consortium name="Pathogen Informatics"/>
            <person name="Doyle S."/>
        </authorList>
    </citation>
    <scope>NUCLEOTIDE SEQUENCE [LARGE SCALE GENOMIC DNA]</scope>
    <source>
        <strain evidence="2 3">NCTC12722</strain>
    </source>
</reference>
<keyword evidence="1" id="KW-0812">Transmembrane</keyword>
<protein>
    <recommendedName>
        <fullName evidence="4">DUF4239 domain-containing protein</fullName>
    </recommendedName>
</protein>
<feature type="transmembrane region" description="Helical" evidence="1">
    <location>
        <begin position="204"/>
        <end position="224"/>
    </location>
</feature>
<dbReference type="Pfam" id="PF14023">
    <property type="entry name" value="Bestrophin-like"/>
    <property type="match status" value="1"/>
</dbReference>
<organism evidence="2 3">
    <name type="scientific">Afipia felis</name>
    <name type="common">Cat scratch disease bacillus</name>
    <dbReference type="NCBI Taxonomy" id="1035"/>
    <lineage>
        <taxon>Bacteria</taxon>
        <taxon>Pseudomonadati</taxon>
        <taxon>Pseudomonadota</taxon>
        <taxon>Alphaproteobacteria</taxon>
        <taxon>Hyphomicrobiales</taxon>
        <taxon>Nitrobacteraceae</taxon>
        <taxon>Afipia</taxon>
    </lineage>
</organism>
<dbReference type="EMBL" id="UIGB01000001">
    <property type="protein sequence ID" value="SUU82850.1"/>
    <property type="molecule type" value="Genomic_DNA"/>
</dbReference>
<dbReference type="InterPro" id="IPR025333">
    <property type="entry name" value="DUF4239"/>
</dbReference>
<gene>
    <name evidence="2" type="ORF">NCTC12722_00007</name>
</gene>
<name>A0A380W1V8_AFIFE</name>
<sequence>MFTGTGFIAFVCIFGASLAGLLLSRKLPKRYLSEPTSKTVHLAMSAVGLMAALVVGLLIANAKTDLDSSRKAIEQFSTNLRLFDREAVHFGPEAKPVRDLLRAFTEEKIAQTWTASMAVSTDHSRSVGMLNEIQRRLRAFTPEDDVGREARASGLHMIDDLMQTSRLLALQTSAHTPHLFLIAVIFWLSVLFFSYAVFAPPNAVVFVAFAVAAFSIAAAVNLIVDMEHPFAGYIKVSPTPM</sequence>
<proteinExistence type="predicted"/>
<feature type="transmembrane region" description="Helical" evidence="1">
    <location>
        <begin position="40"/>
        <end position="60"/>
    </location>
</feature>
<keyword evidence="1" id="KW-0472">Membrane</keyword>
<evidence type="ECO:0000313" key="2">
    <source>
        <dbReference type="EMBL" id="SUU82850.1"/>
    </source>
</evidence>
<dbReference type="OrthoDB" id="4760162at2"/>
<evidence type="ECO:0000256" key="1">
    <source>
        <dbReference type="SAM" id="Phobius"/>
    </source>
</evidence>
<feature type="transmembrane region" description="Helical" evidence="1">
    <location>
        <begin position="179"/>
        <end position="198"/>
    </location>
</feature>
<dbReference type="Proteomes" id="UP000254343">
    <property type="component" value="Unassembled WGS sequence"/>
</dbReference>
<keyword evidence="1" id="KW-1133">Transmembrane helix</keyword>
<evidence type="ECO:0000313" key="3">
    <source>
        <dbReference type="Proteomes" id="UP000254343"/>
    </source>
</evidence>
<dbReference type="RefSeq" id="WP_002717634.1">
    <property type="nucleotide sequence ID" value="NZ_UFSI01000001.1"/>
</dbReference>
<accession>A0A380W1V8</accession>
<dbReference type="AlphaFoldDB" id="A0A380W1V8"/>